<evidence type="ECO:0000256" key="2">
    <source>
        <dbReference type="ARBA" id="ARBA00006289"/>
    </source>
</evidence>
<dbReference type="InterPro" id="IPR007244">
    <property type="entry name" value="Naa35_N"/>
</dbReference>
<dbReference type="OMA" id="QMEWIVQ"/>
<feature type="compositionally biased region" description="Polar residues" evidence="4">
    <location>
        <begin position="8"/>
        <end position="22"/>
    </location>
</feature>
<dbReference type="PANTHER" id="PTHR21373:SF0">
    <property type="entry name" value="N-ALPHA-ACETYLTRANSFERASE 35, NATC AUXILIARY SUBUNIT"/>
    <property type="match status" value="1"/>
</dbReference>
<evidence type="ECO:0000259" key="5">
    <source>
        <dbReference type="Pfam" id="PF04112"/>
    </source>
</evidence>
<comment type="similarity">
    <text evidence="2">Belongs to the MAK10 family.</text>
</comment>
<evidence type="ECO:0000313" key="7">
    <source>
        <dbReference type="EMBL" id="KZF20686.1"/>
    </source>
</evidence>
<accession>A0A165F851</accession>
<dbReference type="InterPro" id="IPR057982">
    <property type="entry name" value="TPR_NAA35"/>
</dbReference>
<dbReference type="Proteomes" id="UP000076632">
    <property type="component" value="Unassembled WGS sequence"/>
</dbReference>
<dbReference type="PANTHER" id="PTHR21373">
    <property type="entry name" value="GLUCOSE REPRESSIBLE PROTEIN MAK10"/>
    <property type="match status" value="1"/>
</dbReference>
<keyword evidence="7" id="KW-0808">Transferase</keyword>
<proteinExistence type="inferred from homology"/>
<reference evidence="7 8" key="1">
    <citation type="journal article" date="2016" name="Fungal Biol.">
        <title>The genome of Xylona heveae provides a window into fungal endophytism.</title>
        <authorList>
            <person name="Gazis R."/>
            <person name="Kuo A."/>
            <person name="Riley R."/>
            <person name="LaButti K."/>
            <person name="Lipzen A."/>
            <person name="Lin J."/>
            <person name="Amirebrahimi M."/>
            <person name="Hesse C.N."/>
            <person name="Spatafora J.W."/>
            <person name="Henrissat B."/>
            <person name="Hainaut M."/>
            <person name="Grigoriev I.V."/>
            <person name="Hibbett D.S."/>
        </authorList>
    </citation>
    <scope>NUCLEOTIDE SEQUENCE [LARGE SCALE GENOMIC DNA]</scope>
    <source>
        <strain evidence="7 8">TC161</strain>
    </source>
</reference>
<dbReference type="STRING" id="1328760.A0A165F851"/>
<dbReference type="GO" id="GO:0016740">
    <property type="term" value="F:transferase activity"/>
    <property type="evidence" value="ECO:0007669"/>
    <property type="project" value="UniProtKB-KW"/>
</dbReference>
<feature type="domain" description="NAA35-like N-terminal" evidence="5">
    <location>
        <begin position="64"/>
        <end position="224"/>
    </location>
</feature>
<feature type="compositionally biased region" description="Pro residues" evidence="4">
    <location>
        <begin position="23"/>
        <end position="39"/>
    </location>
</feature>
<gene>
    <name evidence="7" type="ORF">L228DRAFT_284631</name>
</gene>
<dbReference type="OrthoDB" id="269405at2759"/>
<evidence type="ECO:0000313" key="8">
    <source>
        <dbReference type="Proteomes" id="UP000076632"/>
    </source>
</evidence>
<protein>
    <submittedName>
        <fullName evidence="7">Putative amino-acid N-acetyltransferase subunit Mak10</fullName>
    </submittedName>
</protein>
<dbReference type="RefSeq" id="XP_018186241.1">
    <property type="nucleotide sequence ID" value="XM_018336245.1"/>
</dbReference>
<organism evidence="7 8">
    <name type="scientific">Xylona heveae (strain CBS 132557 / TC161)</name>
    <dbReference type="NCBI Taxonomy" id="1328760"/>
    <lineage>
        <taxon>Eukaryota</taxon>
        <taxon>Fungi</taxon>
        <taxon>Dikarya</taxon>
        <taxon>Ascomycota</taxon>
        <taxon>Pezizomycotina</taxon>
        <taxon>Xylonomycetes</taxon>
        <taxon>Xylonales</taxon>
        <taxon>Xylonaceae</taxon>
        <taxon>Xylona</taxon>
    </lineage>
</organism>
<feature type="domain" description="NAA35-like TPR repeats" evidence="6">
    <location>
        <begin position="342"/>
        <end position="724"/>
    </location>
</feature>
<dbReference type="FunCoup" id="A0A165F851">
    <property type="interactions" value="594"/>
</dbReference>
<dbReference type="InterPro" id="IPR057983">
    <property type="entry name" value="NAA35-like_N"/>
</dbReference>
<keyword evidence="3" id="KW-0963">Cytoplasm</keyword>
<sequence length="768" mass="87292">MDRAGEDATSNHASRLEINNQQMPPPLSRPDPVAPPPPISSLSRITVRDITTEFRTAASALQIGQLVKDASFTLFESVGALEIMDPKMDSGYLEPGETLDEEYDVLRELNPEELLGIMDQLVFHEMAWHMGYPLSQTLFTSTYIDRLLWPDPRTLNEAAFSREENDRAGGPWLNIVLRAYSLALIKTCDIVHKRIGVEHCYEEEDFVTHLYNRRLLSDIPENQMSMLLEEAISWTASQKGSIGDELYDALQSRLKFRAHFLRAIAFDLQLLKERSNPYWQQCLELLPSVQGSHGIGKPIPESFSIKIQRKLTSTVPPRPIVNISSDDAFPYLKRLCQDGSDITRMLDCQGANNVLTFVWVFQSRKPQPAVYIRSLMQSLLFGGDGILGDKPYEEFFLETLAETVLPAHILLDPKNNTIEAPNHPRFQVAEKMNLLVDRAEHPYTDIFRTICQNRSRIRRMLCHSIIEFDNLQLEVEELDVEFQKLTKEEPILDRKVSSEAIYSFPLSSWVYYQKLLQMQWVVQLGFELEVYHADELAGMYWYLQSLASTRLHHLTRIRGFVARSMAKIQRPTSQEEEAFAKTLTFLKLSMLEAMATLSFAEGLSSLYTALSRLSTLPGPGSRPYSTPALRYELRMKPFLPLSLPNVPPYEEFTESVTRHHIPTTRLLNEASAAIGHARRDFEQLARMDADEAGLFCRAIEPEWRAGVKDALKACISASLATVTAAKTIDVSGKSQPQSSNISVQIPDVDTPGRYHDWWVVPKVDIVKQ</sequence>
<evidence type="ECO:0000256" key="3">
    <source>
        <dbReference type="ARBA" id="ARBA00022490"/>
    </source>
</evidence>
<name>A0A165F851_XYLHT</name>
<feature type="region of interest" description="Disordered" evidence="4">
    <location>
        <begin position="1"/>
        <end position="41"/>
    </location>
</feature>
<dbReference type="GO" id="GO:0031417">
    <property type="term" value="C:NatC complex"/>
    <property type="evidence" value="ECO:0007669"/>
    <property type="project" value="InterPro"/>
</dbReference>
<dbReference type="EMBL" id="KV407462">
    <property type="protein sequence ID" value="KZF20686.1"/>
    <property type="molecule type" value="Genomic_DNA"/>
</dbReference>
<keyword evidence="8" id="KW-1185">Reference proteome</keyword>
<dbReference type="InParanoid" id="A0A165F851"/>
<comment type="subcellular location">
    <subcellularLocation>
        <location evidence="1">Cytoplasm</location>
    </subcellularLocation>
</comment>
<evidence type="ECO:0000256" key="4">
    <source>
        <dbReference type="SAM" id="MobiDB-lite"/>
    </source>
</evidence>
<dbReference type="AlphaFoldDB" id="A0A165F851"/>
<evidence type="ECO:0000256" key="1">
    <source>
        <dbReference type="ARBA" id="ARBA00004496"/>
    </source>
</evidence>
<dbReference type="GeneID" id="28901382"/>
<dbReference type="Pfam" id="PF25789">
    <property type="entry name" value="TPR_NAA35"/>
    <property type="match status" value="1"/>
</dbReference>
<dbReference type="Pfam" id="PF04112">
    <property type="entry name" value="Mak10"/>
    <property type="match status" value="1"/>
</dbReference>
<evidence type="ECO:0000259" key="6">
    <source>
        <dbReference type="Pfam" id="PF25789"/>
    </source>
</evidence>